<comment type="caution">
    <text evidence="4">The sequence shown here is derived from an EMBL/GenBank/DDBJ whole genome shotgun (WGS) entry which is preliminary data.</text>
</comment>
<evidence type="ECO:0000256" key="2">
    <source>
        <dbReference type="ARBA" id="ARBA00022840"/>
    </source>
</evidence>
<evidence type="ECO:0000259" key="3">
    <source>
        <dbReference type="PROSITE" id="PS50011"/>
    </source>
</evidence>
<organism evidence="4 5">
    <name type="scientific">Cichlidogyrus casuarinus</name>
    <dbReference type="NCBI Taxonomy" id="1844966"/>
    <lineage>
        <taxon>Eukaryota</taxon>
        <taxon>Metazoa</taxon>
        <taxon>Spiralia</taxon>
        <taxon>Lophotrochozoa</taxon>
        <taxon>Platyhelminthes</taxon>
        <taxon>Monogenea</taxon>
        <taxon>Monopisthocotylea</taxon>
        <taxon>Dactylogyridea</taxon>
        <taxon>Ancyrocephalidae</taxon>
        <taxon>Cichlidogyrus</taxon>
    </lineage>
</organism>
<evidence type="ECO:0000256" key="1">
    <source>
        <dbReference type="ARBA" id="ARBA00022741"/>
    </source>
</evidence>
<dbReference type="GO" id="GO:0005524">
    <property type="term" value="F:ATP binding"/>
    <property type="evidence" value="ECO:0007669"/>
    <property type="project" value="UniProtKB-KW"/>
</dbReference>
<dbReference type="InterPro" id="IPR011009">
    <property type="entry name" value="Kinase-like_dom_sf"/>
</dbReference>
<keyword evidence="4" id="KW-0808">Transferase</keyword>
<dbReference type="PANTHER" id="PTHR24055">
    <property type="entry name" value="MITOGEN-ACTIVATED PROTEIN KINASE"/>
    <property type="match status" value="1"/>
</dbReference>
<dbReference type="SUPFAM" id="SSF56112">
    <property type="entry name" value="Protein kinase-like (PK-like)"/>
    <property type="match status" value="1"/>
</dbReference>
<sequence length="354" mass="40851">MSHKLMLKAINGEIETDYLADQIIEGGSYGVVCSATQIKSGERVAAKMLLNPVDHSTNLKFTYREILYLSKTRHNNLIQLVDIMTSNKSAQQLKNIVLIFPLMDLTLTNAITSYFPSLCQANKRIIVRMYTYQILCGLNYLHKCGIFHRDLKPANIGVKKDEHNRPFDIYIMDFGMARNIDDNSLTSNVTTPLYMAPEMVLNRRYDEKVDIWSLGCILVEMITSKPLIEPEGNEEKVYEAIPNAIKRLFGDHDPNQYSIQLRNYFMQQVLAPANREWMDEIELVVNCMIVWPQQRLSAQQALDYGIFAELRDPETEQGLEVSFDEVSCSANRTNTQWKEDIWLLIRQFKQSHPL</sequence>
<dbReference type="InterPro" id="IPR000719">
    <property type="entry name" value="Prot_kinase_dom"/>
</dbReference>
<keyword evidence="2" id="KW-0067">ATP-binding</keyword>
<dbReference type="Proteomes" id="UP001626550">
    <property type="component" value="Unassembled WGS sequence"/>
</dbReference>
<evidence type="ECO:0000313" key="5">
    <source>
        <dbReference type="Proteomes" id="UP001626550"/>
    </source>
</evidence>
<dbReference type="InterPro" id="IPR050117">
    <property type="entry name" value="MAPK"/>
</dbReference>
<dbReference type="PROSITE" id="PS50011">
    <property type="entry name" value="PROTEIN_KINASE_DOM"/>
    <property type="match status" value="1"/>
</dbReference>
<name>A0ABD2QDS5_9PLAT</name>
<dbReference type="Gene3D" id="3.30.200.20">
    <property type="entry name" value="Phosphorylase Kinase, domain 1"/>
    <property type="match status" value="1"/>
</dbReference>
<dbReference type="SMART" id="SM00220">
    <property type="entry name" value="S_TKc"/>
    <property type="match status" value="1"/>
</dbReference>
<reference evidence="4 5" key="1">
    <citation type="submission" date="2024-11" db="EMBL/GenBank/DDBJ databases">
        <title>Adaptive evolution of stress response genes in parasites aligns with host niche diversity.</title>
        <authorList>
            <person name="Hahn C."/>
            <person name="Resl P."/>
        </authorList>
    </citation>
    <scope>NUCLEOTIDE SEQUENCE [LARGE SCALE GENOMIC DNA]</scope>
    <source>
        <strain evidence="4">EGGRZ-B1_66</strain>
        <tissue evidence="4">Body</tissue>
    </source>
</reference>
<dbReference type="AlphaFoldDB" id="A0ABD2QDS5"/>
<dbReference type="Pfam" id="PF00069">
    <property type="entry name" value="Pkinase"/>
    <property type="match status" value="1"/>
</dbReference>
<feature type="domain" description="Protein kinase" evidence="3">
    <location>
        <begin position="18"/>
        <end position="307"/>
    </location>
</feature>
<dbReference type="EMBL" id="JBJKFK010000353">
    <property type="protein sequence ID" value="KAL3317630.1"/>
    <property type="molecule type" value="Genomic_DNA"/>
</dbReference>
<dbReference type="GO" id="GO:0016301">
    <property type="term" value="F:kinase activity"/>
    <property type="evidence" value="ECO:0007669"/>
    <property type="project" value="UniProtKB-KW"/>
</dbReference>
<keyword evidence="5" id="KW-1185">Reference proteome</keyword>
<dbReference type="Gene3D" id="1.10.510.10">
    <property type="entry name" value="Transferase(Phosphotransferase) domain 1"/>
    <property type="match status" value="1"/>
</dbReference>
<accession>A0ABD2QDS5</accession>
<keyword evidence="1" id="KW-0547">Nucleotide-binding</keyword>
<proteinExistence type="predicted"/>
<gene>
    <name evidence="4" type="primary">MAPK11_1</name>
    <name evidence="4" type="ORF">Ciccas_003720</name>
</gene>
<evidence type="ECO:0000313" key="4">
    <source>
        <dbReference type="EMBL" id="KAL3317630.1"/>
    </source>
</evidence>
<protein>
    <submittedName>
        <fullName evidence="4">Mitogen-activated protein kinase 11</fullName>
    </submittedName>
</protein>
<keyword evidence="4" id="KW-0418">Kinase</keyword>